<dbReference type="AlphaFoldDB" id="A0AAD0K9Y0"/>
<dbReference type="GO" id="GO:0008202">
    <property type="term" value="P:steroid metabolic process"/>
    <property type="evidence" value="ECO:0007669"/>
    <property type="project" value="UniProtKB-ARBA"/>
</dbReference>
<keyword evidence="2" id="KW-0285">Flavoprotein</keyword>
<name>A0AAD0K9Y0_9ACTN</name>
<reference evidence="6 7" key="1">
    <citation type="submission" date="2018-05" db="EMBL/GenBank/DDBJ databases">
        <title>Complete genome sequence of Gordonia terrae NRRL B-16283.</title>
        <authorList>
            <person name="Garlena R.A."/>
            <person name="Russell D.A."/>
            <person name="Hatfull G.F."/>
        </authorList>
    </citation>
    <scope>NUCLEOTIDE SEQUENCE [LARGE SCALE GENOMIC DNA]</scope>
    <source>
        <strain evidence="6 7">NRRL B-16283</strain>
    </source>
</reference>
<dbReference type="RefSeq" id="WP_099049335.1">
    <property type="nucleotide sequence ID" value="NZ_CABEIC010000002.1"/>
</dbReference>
<dbReference type="SUPFAM" id="SSF51905">
    <property type="entry name" value="FAD/NAD(P)-binding domain"/>
    <property type="match status" value="1"/>
</dbReference>
<dbReference type="Gene3D" id="3.50.50.60">
    <property type="entry name" value="FAD/NAD(P)-binding domain"/>
    <property type="match status" value="2"/>
</dbReference>
<dbReference type="GO" id="GO:0033765">
    <property type="term" value="F:steroid dehydrogenase activity, acting on the CH-CH group of donors"/>
    <property type="evidence" value="ECO:0007669"/>
    <property type="project" value="UniProtKB-ARBA"/>
</dbReference>
<protein>
    <submittedName>
        <fullName evidence="6">FAD-binding protein</fullName>
    </submittedName>
</protein>
<dbReference type="SUPFAM" id="SSF56425">
    <property type="entry name" value="Succinate dehydrogenase/fumarate reductase flavoprotein, catalytic domain"/>
    <property type="match status" value="1"/>
</dbReference>
<keyword evidence="4" id="KW-0560">Oxidoreductase</keyword>
<dbReference type="PANTHER" id="PTHR43400">
    <property type="entry name" value="FUMARATE REDUCTASE"/>
    <property type="match status" value="1"/>
</dbReference>
<evidence type="ECO:0000313" key="6">
    <source>
        <dbReference type="EMBL" id="AWO82572.1"/>
    </source>
</evidence>
<evidence type="ECO:0000256" key="2">
    <source>
        <dbReference type="ARBA" id="ARBA00022630"/>
    </source>
</evidence>
<dbReference type="EMBL" id="CP029604">
    <property type="protein sequence ID" value="AWO82572.1"/>
    <property type="molecule type" value="Genomic_DNA"/>
</dbReference>
<dbReference type="InterPro" id="IPR003953">
    <property type="entry name" value="FAD-dep_OxRdtase_2_FAD-bd"/>
</dbReference>
<evidence type="ECO:0000313" key="7">
    <source>
        <dbReference type="Proteomes" id="UP000247118"/>
    </source>
</evidence>
<evidence type="ECO:0000256" key="4">
    <source>
        <dbReference type="ARBA" id="ARBA00023002"/>
    </source>
</evidence>
<organism evidence="6 7">
    <name type="scientific">Gordonia terrae</name>
    <dbReference type="NCBI Taxonomy" id="2055"/>
    <lineage>
        <taxon>Bacteria</taxon>
        <taxon>Bacillati</taxon>
        <taxon>Actinomycetota</taxon>
        <taxon>Actinomycetes</taxon>
        <taxon>Mycobacteriales</taxon>
        <taxon>Gordoniaceae</taxon>
        <taxon>Gordonia</taxon>
    </lineage>
</organism>
<dbReference type="PANTHER" id="PTHR43400:SF10">
    <property type="entry name" value="3-OXOSTEROID 1-DEHYDROGENASE"/>
    <property type="match status" value="1"/>
</dbReference>
<dbReference type="Proteomes" id="UP000247118">
    <property type="component" value="Chromosome"/>
</dbReference>
<feature type="domain" description="FAD-dependent oxidoreductase 2 FAD-binding" evidence="5">
    <location>
        <begin position="27"/>
        <end position="590"/>
    </location>
</feature>
<proteinExistence type="predicted"/>
<evidence type="ECO:0000259" key="5">
    <source>
        <dbReference type="Pfam" id="PF00890"/>
    </source>
</evidence>
<comment type="cofactor">
    <cofactor evidence="1">
        <name>FAD</name>
        <dbReference type="ChEBI" id="CHEBI:57692"/>
    </cofactor>
</comment>
<dbReference type="InterPro" id="IPR027477">
    <property type="entry name" value="Succ_DH/fumarate_Rdtase_cat_sf"/>
</dbReference>
<evidence type="ECO:0000256" key="3">
    <source>
        <dbReference type="ARBA" id="ARBA00022827"/>
    </source>
</evidence>
<dbReference type="InterPro" id="IPR050315">
    <property type="entry name" value="FAD-oxidoreductase_2"/>
</dbReference>
<dbReference type="Gene3D" id="3.90.700.10">
    <property type="entry name" value="Succinate dehydrogenase/fumarate reductase flavoprotein, catalytic domain"/>
    <property type="match status" value="1"/>
</dbReference>
<dbReference type="InterPro" id="IPR036188">
    <property type="entry name" value="FAD/NAD-bd_sf"/>
</dbReference>
<dbReference type="Pfam" id="PF00890">
    <property type="entry name" value="FAD_binding_2"/>
    <property type="match status" value="1"/>
</dbReference>
<dbReference type="GeneID" id="32686613"/>
<evidence type="ECO:0000256" key="1">
    <source>
        <dbReference type="ARBA" id="ARBA00001974"/>
    </source>
</evidence>
<sequence>MKLNNRTSAPRGRVGSAAELDVPTEIDVIVVGSGASGMAAALSAAAKGAAVLVLESEDLVGGTSAISGGAIWVPNHQYSYGALGTSDSREEGRVYLLGEGRDATLDTKVIDTFLDTAPAVAHFVEERTGLRWIPVAWPDYTSDIRGASNFRALFPAPWSPVGLGDDTSVVRPPKKSGMARNPLPLWLMNGIQSVWLGGYALIGALLEGCLDLGVQVRTRSRVTRLVTEAGVVTGVEIQTAGGDTTISARRGVILASGGFEGSTDLTSKYLGGEFPVQVSVKGHVGDAVQMVTDVGADLVGMDQAWWMPGIQVPGEELDGRPISRLVQGERALPHTIMVNRHGQRFGNEAASYNDLGAVMRAADPESGEMVNETAWMIFDEYYHERYAFLGTQPGGEYPPNVESAPTLEALARKCGIDPAGLAETVRDFNPEAAKGRDPWFGRGTTTFERFFGDHNPFLGRLSWNAWSPRLAERSRATLAKLIGPIAGFVMAHFSRSRRGDLMRRCLVRPLAMIMRPALKNPASGALGPIDRPPYYAVKVEASAIGTLGGPRTDEKGRVLNLEGDPIQGLYAAGNVGGATTLGFYGGAGGTIVLGVVFGYLAGEDAASRPV</sequence>
<gene>
    <name evidence="6" type="ORF">DLJ61_02580</name>
</gene>
<keyword evidence="3" id="KW-0274">FAD</keyword>
<accession>A0AAD0K9Y0</accession>